<evidence type="ECO:0000313" key="3">
    <source>
        <dbReference type="Proteomes" id="UP001211065"/>
    </source>
</evidence>
<protein>
    <submittedName>
        <fullName evidence="2">Uncharacterized protein</fullName>
    </submittedName>
</protein>
<dbReference type="Proteomes" id="UP001211065">
    <property type="component" value="Unassembled WGS sequence"/>
</dbReference>
<accession>A0AAD5U581</accession>
<name>A0AAD5U581_9FUNG</name>
<comment type="caution">
    <text evidence="2">The sequence shown here is derived from an EMBL/GenBank/DDBJ whole genome shotgun (WGS) entry which is preliminary data.</text>
</comment>
<feature type="chain" id="PRO_5042032155" evidence="1">
    <location>
        <begin position="21"/>
        <end position="142"/>
    </location>
</feature>
<organism evidence="2 3">
    <name type="scientific">Clydaea vesicula</name>
    <dbReference type="NCBI Taxonomy" id="447962"/>
    <lineage>
        <taxon>Eukaryota</taxon>
        <taxon>Fungi</taxon>
        <taxon>Fungi incertae sedis</taxon>
        <taxon>Chytridiomycota</taxon>
        <taxon>Chytridiomycota incertae sedis</taxon>
        <taxon>Chytridiomycetes</taxon>
        <taxon>Lobulomycetales</taxon>
        <taxon>Lobulomycetaceae</taxon>
        <taxon>Clydaea</taxon>
    </lineage>
</organism>
<reference evidence="2" key="1">
    <citation type="submission" date="2020-05" db="EMBL/GenBank/DDBJ databases">
        <title>Phylogenomic resolution of chytrid fungi.</title>
        <authorList>
            <person name="Stajich J.E."/>
            <person name="Amses K."/>
            <person name="Simmons R."/>
            <person name="Seto K."/>
            <person name="Myers J."/>
            <person name="Bonds A."/>
            <person name="Quandt C.A."/>
            <person name="Barry K."/>
            <person name="Liu P."/>
            <person name="Grigoriev I."/>
            <person name="Longcore J.E."/>
            <person name="James T.Y."/>
        </authorList>
    </citation>
    <scope>NUCLEOTIDE SEQUENCE</scope>
    <source>
        <strain evidence="2">JEL0476</strain>
    </source>
</reference>
<feature type="signal peptide" evidence="1">
    <location>
        <begin position="1"/>
        <end position="20"/>
    </location>
</feature>
<keyword evidence="3" id="KW-1185">Reference proteome</keyword>
<dbReference type="AlphaFoldDB" id="A0AAD5U581"/>
<evidence type="ECO:0000313" key="2">
    <source>
        <dbReference type="EMBL" id="KAJ3224712.1"/>
    </source>
</evidence>
<sequence length="142" mass="15367">MHVSKVLFFIAFLLIASTTAQENPICAKCDSTFACLKTVTDVKAYKTCACPSPEIIELSNTCADQGNLSSQTCATSQSVVTLYNLKFTADLVGSTLKSMCTADSYNNIQTSYLVNWGKVNSSFKHLTLSSSLIFIVVLTLLV</sequence>
<gene>
    <name evidence="2" type="ORF">HK099_008030</name>
</gene>
<proteinExistence type="predicted"/>
<evidence type="ECO:0000256" key="1">
    <source>
        <dbReference type="SAM" id="SignalP"/>
    </source>
</evidence>
<dbReference type="EMBL" id="JADGJW010000084">
    <property type="protein sequence ID" value="KAJ3224712.1"/>
    <property type="molecule type" value="Genomic_DNA"/>
</dbReference>
<keyword evidence="1" id="KW-0732">Signal</keyword>